<keyword evidence="1" id="KW-0472">Membrane</keyword>
<evidence type="ECO:0000313" key="2">
    <source>
        <dbReference type="EMBL" id="QHS78753.1"/>
    </source>
</evidence>
<proteinExistence type="predicted"/>
<reference evidence="2" key="1">
    <citation type="journal article" date="2020" name="Nature">
        <title>Giant virus diversity and host interactions through global metagenomics.</title>
        <authorList>
            <person name="Schulz F."/>
            <person name="Roux S."/>
            <person name="Paez-Espino D."/>
            <person name="Jungbluth S."/>
            <person name="Walsh D.A."/>
            <person name="Denef V.J."/>
            <person name="McMahon K.D."/>
            <person name="Konstantinidis K.T."/>
            <person name="Eloe-Fadrosh E.A."/>
            <person name="Kyrpides N.C."/>
            <person name="Woyke T."/>
        </authorList>
    </citation>
    <scope>NUCLEOTIDE SEQUENCE</scope>
    <source>
        <strain evidence="2">GVMAG-S-1024976-23</strain>
    </source>
</reference>
<accession>A0A6C0AH18</accession>
<sequence>MKGSYTLAIVVCFIIILIVRSVYKSISDKNTKIKWPPHVSKCPDYWVLKKDNASECKPMTSDDTTKINSFNGSNTSVPAYTGSNLDEFRETVMLDRSFNHWDGISNIDNKN</sequence>
<dbReference type="EMBL" id="MN740603">
    <property type="protein sequence ID" value="QHS78753.1"/>
    <property type="molecule type" value="Genomic_DNA"/>
</dbReference>
<keyword evidence="1" id="KW-0812">Transmembrane</keyword>
<keyword evidence="1" id="KW-1133">Transmembrane helix</keyword>
<evidence type="ECO:0008006" key="3">
    <source>
        <dbReference type="Google" id="ProtNLM"/>
    </source>
</evidence>
<protein>
    <recommendedName>
        <fullName evidence="3">CPW-WPC domain-containing protein</fullName>
    </recommendedName>
</protein>
<organism evidence="2">
    <name type="scientific">viral metagenome</name>
    <dbReference type="NCBI Taxonomy" id="1070528"/>
    <lineage>
        <taxon>unclassified sequences</taxon>
        <taxon>metagenomes</taxon>
        <taxon>organismal metagenomes</taxon>
    </lineage>
</organism>
<dbReference type="AlphaFoldDB" id="A0A6C0AH18"/>
<name>A0A6C0AH18_9ZZZZ</name>
<feature type="transmembrane region" description="Helical" evidence="1">
    <location>
        <begin position="6"/>
        <end position="23"/>
    </location>
</feature>
<evidence type="ECO:0000256" key="1">
    <source>
        <dbReference type="SAM" id="Phobius"/>
    </source>
</evidence>